<protein>
    <recommendedName>
        <fullName evidence="4">FtsX-like permease family protein</fullName>
    </recommendedName>
</protein>
<feature type="transmembrane region" description="Helical" evidence="1">
    <location>
        <begin position="219"/>
        <end position="240"/>
    </location>
</feature>
<feature type="transmembrane region" description="Helical" evidence="1">
    <location>
        <begin position="186"/>
        <end position="207"/>
    </location>
</feature>
<feature type="transmembrane region" description="Helical" evidence="1">
    <location>
        <begin position="280"/>
        <end position="298"/>
    </location>
</feature>
<reference evidence="2 3" key="1">
    <citation type="submission" date="2024-02" db="EMBL/GenBank/DDBJ databases">
        <title>Lysinimicrobium sediminis NBRC 112286.</title>
        <authorList>
            <person name="Ichikawa N."/>
            <person name="Katano-Makiyama Y."/>
            <person name="Hidaka K."/>
        </authorList>
    </citation>
    <scope>NUCLEOTIDE SEQUENCE [LARGE SCALE GENOMIC DNA]</scope>
    <source>
        <strain evidence="2 3">NBRC 112286</strain>
    </source>
</reference>
<comment type="caution">
    <text evidence="2">The sequence shown here is derived from an EMBL/GenBank/DDBJ whole genome shotgun (WGS) entry which is preliminary data.</text>
</comment>
<organism evidence="2 3">
    <name type="scientific">Demequina sediminis</name>
    <dbReference type="NCBI Taxonomy" id="1930058"/>
    <lineage>
        <taxon>Bacteria</taxon>
        <taxon>Bacillati</taxon>
        <taxon>Actinomycetota</taxon>
        <taxon>Actinomycetes</taxon>
        <taxon>Micrococcales</taxon>
        <taxon>Demequinaceae</taxon>
        <taxon>Demequina</taxon>
    </lineage>
</organism>
<feature type="transmembrane region" description="Helical" evidence="1">
    <location>
        <begin position="576"/>
        <end position="599"/>
    </location>
</feature>
<dbReference type="EMBL" id="BAABRR010000015">
    <property type="protein sequence ID" value="GAA5519919.1"/>
    <property type="molecule type" value="Genomic_DNA"/>
</dbReference>
<keyword evidence="1" id="KW-0812">Transmembrane</keyword>
<dbReference type="Proteomes" id="UP001426770">
    <property type="component" value="Unassembled WGS sequence"/>
</dbReference>
<evidence type="ECO:0000313" key="2">
    <source>
        <dbReference type="EMBL" id="GAA5519919.1"/>
    </source>
</evidence>
<proteinExistence type="predicted"/>
<keyword evidence="1" id="KW-1133">Transmembrane helix</keyword>
<feature type="transmembrane region" description="Helical" evidence="1">
    <location>
        <begin position="524"/>
        <end position="546"/>
    </location>
</feature>
<feature type="transmembrane region" description="Helical" evidence="1">
    <location>
        <begin position="104"/>
        <end position="122"/>
    </location>
</feature>
<dbReference type="RefSeq" id="WP_286214275.1">
    <property type="nucleotide sequence ID" value="NZ_AP027736.1"/>
</dbReference>
<gene>
    <name evidence="2" type="ORF">Lsed01_02377</name>
</gene>
<keyword evidence="1" id="KW-0472">Membrane</keyword>
<evidence type="ECO:0008006" key="4">
    <source>
        <dbReference type="Google" id="ProtNLM"/>
    </source>
</evidence>
<name>A0ABP9WJL8_9MICO</name>
<feature type="transmembrane region" description="Helical" evidence="1">
    <location>
        <begin position="473"/>
        <end position="496"/>
    </location>
</feature>
<feature type="transmembrane region" description="Helical" evidence="1">
    <location>
        <begin position="44"/>
        <end position="65"/>
    </location>
</feature>
<sequence length="617" mass="62860">MRRTAAIIAGAAAFAFMLLTVPWNLEACVAGCAGEETSLFPDVALLRVYLVEALVLATILALILVPVLGIRNAAAPEESAVRAALGETTHASLGRALVIGLRDGATAVAFAYVIAGTLHVGIEVSRGWEPFSASADAWQMRLVEAFAAVVALTVAHGVVALRRRGTPVDRLHADSRRQATGMPRRGALAVAVVGALAAGVVVGLAASHGTMPGYRVTNAAGIAVGIAWLASVALAFGVALPWARVLAVRTLAAASRTVAGFGATRVGAVLDARSRTGSRAMGRAVVALGGLAFMWTAFVTSNPGIEQSDRYFGSFFVWGDHDRQETAARLDRIEGVATVIVAPAAHVASTWKTIVAVEPERLRAVDPELAEALTRHPGAAAAGRITSVTDLGVGTAVPTGIVPCATCTDAYVDATPAWERAADRTAYLIYVSDTADLTAVASGMDGVSRTGGDDAGFGMSVPASTDSGGFTDMLLSLLGGGIVLAIPMAALALGVIRAGAREAATMAALGADARSQRWAITLEVWAVGAVAVGVGTVAGAAVRIVMTMLERARVSLTGVITDTYIGAGLDSVNGTAALAGAVGFTAVFGAVATLGAWMVRLETPAQAMHEGLVGVAR</sequence>
<keyword evidence="3" id="KW-1185">Reference proteome</keyword>
<accession>A0ABP9WJL8</accession>
<evidence type="ECO:0000256" key="1">
    <source>
        <dbReference type="SAM" id="Phobius"/>
    </source>
</evidence>
<evidence type="ECO:0000313" key="3">
    <source>
        <dbReference type="Proteomes" id="UP001426770"/>
    </source>
</evidence>
<feature type="transmembrane region" description="Helical" evidence="1">
    <location>
        <begin position="142"/>
        <end position="161"/>
    </location>
</feature>